<sequence>MAGLCEGGNEPLGSLKSINAETKLDTCSITGKAGGAGNLSVASVNKNYSIGMNVKCSVDMESLALQDKQMSKITATEMKFVRRVVEKTRRDRMRNKRIREEVGQRKAMSMAVEERQLKWYRRVKKWERKGKQNRFLKCEWKEAMEEEDHV</sequence>
<dbReference type="Proteomes" id="UP001148838">
    <property type="component" value="Unassembled WGS sequence"/>
</dbReference>
<gene>
    <name evidence="1" type="ORF">ANN_03020</name>
</gene>
<name>A0ABQ8TXW7_PERAM</name>
<proteinExistence type="predicted"/>
<accession>A0ABQ8TXW7</accession>
<evidence type="ECO:0000313" key="2">
    <source>
        <dbReference type="Proteomes" id="UP001148838"/>
    </source>
</evidence>
<organism evidence="1 2">
    <name type="scientific">Periplaneta americana</name>
    <name type="common">American cockroach</name>
    <name type="synonym">Blatta americana</name>
    <dbReference type="NCBI Taxonomy" id="6978"/>
    <lineage>
        <taxon>Eukaryota</taxon>
        <taxon>Metazoa</taxon>
        <taxon>Ecdysozoa</taxon>
        <taxon>Arthropoda</taxon>
        <taxon>Hexapoda</taxon>
        <taxon>Insecta</taxon>
        <taxon>Pterygota</taxon>
        <taxon>Neoptera</taxon>
        <taxon>Polyneoptera</taxon>
        <taxon>Dictyoptera</taxon>
        <taxon>Blattodea</taxon>
        <taxon>Blattoidea</taxon>
        <taxon>Blattidae</taxon>
        <taxon>Blattinae</taxon>
        <taxon>Periplaneta</taxon>
    </lineage>
</organism>
<protein>
    <submittedName>
        <fullName evidence="1">Uncharacterized protein</fullName>
    </submittedName>
</protein>
<keyword evidence="2" id="KW-1185">Reference proteome</keyword>
<reference evidence="1 2" key="1">
    <citation type="journal article" date="2022" name="Allergy">
        <title>Genome assembly and annotation of Periplaneta americana reveal a comprehensive cockroach allergen profile.</title>
        <authorList>
            <person name="Wang L."/>
            <person name="Xiong Q."/>
            <person name="Saelim N."/>
            <person name="Wang L."/>
            <person name="Nong W."/>
            <person name="Wan A.T."/>
            <person name="Shi M."/>
            <person name="Liu X."/>
            <person name="Cao Q."/>
            <person name="Hui J.H.L."/>
            <person name="Sookrung N."/>
            <person name="Leung T.F."/>
            <person name="Tungtrongchitr A."/>
            <person name="Tsui S.K.W."/>
        </authorList>
    </citation>
    <scope>NUCLEOTIDE SEQUENCE [LARGE SCALE GENOMIC DNA]</scope>
    <source>
        <strain evidence="1">PWHHKU_190912</strain>
    </source>
</reference>
<dbReference type="EMBL" id="JAJSOF020000001">
    <property type="protein sequence ID" value="KAJ4451554.1"/>
    <property type="molecule type" value="Genomic_DNA"/>
</dbReference>
<comment type="caution">
    <text evidence="1">The sequence shown here is derived from an EMBL/GenBank/DDBJ whole genome shotgun (WGS) entry which is preliminary data.</text>
</comment>
<evidence type="ECO:0000313" key="1">
    <source>
        <dbReference type="EMBL" id="KAJ4451554.1"/>
    </source>
</evidence>